<name>A0ACC7NTN6_9BACL</name>
<proteinExistence type="predicted"/>
<gene>
    <name evidence="1" type="ORF">ACI1P1_07115</name>
</gene>
<evidence type="ECO:0000313" key="1">
    <source>
        <dbReference type="EMBL" id="MFM9328048.1"/>
    </source>
</evidence>
<comment type="caution">
    <text evidence="1">The sequence shown here is derived from an EMBL/GenBank/DDBJ whole genome shotgun (WGS) entry which is preliminary data.</text>
</comment>
<sequence>MRKWAVCFTMFVMLVAQVMASPPSVKAEDGFASSKTLAIDDLTVSNFATGRKVVTPFGYTSGIQDVEYVPSVGTAPVGRFFTVLNGKTIKSSKVVNGKLEYESDFLFRDDRSGAIPGSNGDVYPKTSFTHTSGISYKEIGGVPYVFIHESWGDSNPKYKDEVLYKCRIDYAGKLLHIEGAMVVASSASGWPVAQDGQPFNTVQEISGGDIVGDWMYSIEWSYSTSVTPTTHVFKTNINDCTNPGTLRPRHVQYATTSVNELPFMLNQGIKHVNGRWFVTRNPNGSGLYEIKIKEDAAGNITGVDYLGKISGERSLEEEGITAYEGDIIYYYNNALEKYPAYRVALTAKVRKERIEVPLTRIIGAQNDYDDLRVYQGNAEVPRLIANGKLVFQADNSAQGPTNPYPTYTIRYGNEALPAPAYSTADINAINSAAVTGNVTASLTESLGYTDDFSKNTLSQYKVYDLGDTSGPSAWSISGGKLNQLSNLYGPVDKGVSYPYERGTQLILDRVYDGDWDLSVKVKATDDDGIGLVFGQQDGANFYCLEWDKQYAGLGFWKSVNQANTGTVVAQTKGYGYSTNTWYTLSVQKRGSAYSFYVNGELKLQAEDATFTTGRVGLLSRGSTGLSFDDFSITLPGAAYTDDLAQILEQ</sequence>
<dbReference type="Proteomes" id="UP001631969">
    <property type="component" value="Unassembled WGS sequence"/>
</dbReference>
<organism evidence="1 2">
    <name type="scientific">Paenibacillus mesotrionivorans</name>
    <dbReference type="NCBI Taxonomy" id="3160968"/>
    <lineage>
        <taxon>Bacteria</taxon>
        <taxon>Bacillati</taxon>
        <taxon>Bacillota</taxon>
        <taxon>Bacilli</taxon>
        <taxon>Bacillales</taxon>
        <taxon>Paenibacillaceae</taxon>
        <taxon>Paenibacillus</taxon>
    </lineage>
</organism>
<evidence type="ECO:0000313" key="2">
    <source>
        <dbReference type="Proteomes" id="UP001631969"/>
    </source>
</evidence>
<protein>
    <submittedName>
        <fullName evidence="1">Uncharacterized protein</fullName>
    </submittedName>
</protein>
<dbReference type="EMBL" id="JBJURJ010000004">
    <property type="protein sequence ID" value="MFM9328048.1"/>
    <property type="molecule type" value="Genomic_DNA"/>
</dbReference>
<accession>A0ACC7NTN6</accession>
<reference evidence="1" key="1">
    <citation type="submission" date="2024-12" db="EMBL/GenBank/DDBJ databases">
        <authorList>
            <person name="Wu N."/>
        </authorList>
    </citation>
    <scope>NUCLEOTIDE SEQUENCE</scope>
    <source>
        <strain evidence="1">P15</strain>
    </source>
</reference>
<keyword evidence="2" id="KW-1185">Reference proteome</keyword>